<sequence length="70" mass="7563">MAELADEQVDPTVDQDDYDVNLEEPVIDSAVPTTWQEFAEDARTGQSSNVAHVATEGFSVTLPGAARLIE</sequence>
<evidence type="ECO:0000313" key="2">
    <source>
        <dbReference type="Proteomes" id="UP000247569"/>
    </source>
</evidence>
<evidence type="ECO:0000313" key="1">
    <source>
        <dbReference type="EMBL" id="PXX56552.1"/>
    </source>
</evidence>
<name>A0A318JV92_9NOCA</name>
<organism evidence="1 2">
    <name type="scientific">Nocardia tenerifensis</name>
    <dbReference type="NCBI Taxonomy" id="228006"/>
    <lineage>
        <taxon>Bacteria</taxon>
        <taxon>Bacillati</taxon>
        <taxon>Actinomycetota</taxon>
        <taxon>Actinomycetes</taxon>
        <taxon>Mycobacteriales</taxon>
        <taxon>Nocardiaceae</taxon>
        <taxon>Nocardia</taxon>
    </lineage>
</organism>
<dbReference type="Proteomes" id="UP000247569">
    <property type="component" value="Unassembled WGS sequence"/>
</dbReference>
<dbReference type="EMBL" id="QJKF01000019">
    <property type="protein sequence ID" value="PXX56552.1"/>
    <property type="molecule type" value="Genomic_DNA"/>
</dbReference>
<gene>
    <name evidence="1" type="ORF">DFR70_119104</name>
</gene>
<dbReference type="AlphaFoldDB" id="A0A318JV92"/>
<accession>A0A318JV92</accession>
<protein>
    <submittedName>
        <fullName evidence="1">Uncharacterized protein</fullName>
    </submittedName>
</protein>
<reference evidence="1 2" key="1">
    <citation type="submission" date="2018-05" db="EMBL/GenBank/DDBJ databases">
        <title>Genomic Encyclopedia of Type Strains, Phase IV (KMG-IV): sequencing the most valuable type-strain genomes for metagenomic binning, comparative biology and taxonomic classification.</title>
        <authorList>
            <person name="Goeker M."/>
        </authorList>
    </citation>
    <scope>NUCLEOTIDE SEQUENCE [LARGE SCALE GENOMIC DNA]</scope>
    <source>
        <strain evidence="1 2">DSM 44704</strain>
    </source>
</reference>
<comment type="caution">
    <text evidence="1">The sequence shown here is derived from an EMBL/GenBank/DDBJ whole genome shotgun (WGS) entry which is preliminary data.</text>
</comment>
<proteinExistence type="predicted"/>
<keyword evidence="2" id="KW-1185">Reference proteome</keyword>